<evidence type="ECO:0000313" key="2">
    <source>
        <dbReference type="Proteomes" id="UP000324800"/>
    </source>
</evidence>
<proteinExistence type="predicted"/>
<dbReference type="Proteomes" id="UP000324800">
    <property type="component" value="Unassembled WGS sequence"/>
</dbReference>
<dbReference type="AlphaFoldDB" id="A0A5J4T4Z5"/>
<comment type="caution">
    <text evidence="1">The sequence shown here is derived from an EMBL/GenBank/DDBJ whole genome shotgun (WGS) entry which is preliminary data.</text>
</comment>
<dbReference type="EMBL" id="SNRW01038076">
    <property type="protein sequence ID" value="KAA6353459.1"/>
    <property type="molecule type" value="Genomic_DNA"/>
</dbReference>
<accession>A0A5J4T4Z5</accession>
<dbReference type="SUPFAM" id="SSF143975">
    <property type="entry name" value="IlvD/EDD N-terminal domain-like"/>
    <property type="match status" value="1"/>
</dbReference>
<organism evidence="1 2">
    <name type="scientific">Streblomastix strix</name>
    <dbReference type="NCBI Taxonomy" id="222440"/>
    <lineage>
        <taxon>Eukaryota</taxon>
        <taxon>Metamonada</taxon>
        <taxon>Preaxostyla</taxon>
        <taxon>Oxymonadida</taxon>
        <taxon>Streblomastigidae</taxon>
        <taxon>Streblomastix</taxon>
    </lineage>
</organism>
<name>A0A5J4T4Z5_9EUKA</name>
<feature type="non-terminal residue" evidence="1">
    <location>
        <position position="1"/>
    </location>
</feature>
<dbReference type="InterPro" id="IPR037237">
    <property type="entry name" value="IlvD/EDD_N"/>
</dbReference>
<sequence length="76" mass="8102">FVFASSVNNYLSVQDATAIAKLQGLLIAVLGSVNIAHYPSIAQELDVLLHSNQIDELPVFIPDLATLKPSSQLVAV</sequence>
<gene>
    <name evidence="1" type="ORF">EZS28_051014</name>
</gene>
<reference evidence="1 2" key="1">
    <citation type="submission" date="2019-03" db="EMBL/GenBank/DDBJ databases">
        <title>Single cell metagenomics reveals metabolic interactions within the superorganism composed of flagellate Streblomastix strix and complex community of Bacteroidetes bacteria on its surface.</title>
        <authorList>
            <person name="Treitli S.C."/>
            <person name="Kolisko M."/>
            <person name="Husnik F."/>
            <person name="Keeling P."/>
            <person name="Hampl V."/>
        </authorList>
    </citation>
    <scope>NUCLEOTIDE SEQUENCE [LARGE SCALE GENOMIC DNA]</scope>
    <source>
        <strain evidence="1">ST1C</strain>
    </source>
</reference>
<evidence type="ECO:0000313" key="1">
    <source>
        <dbReference type="EMBL" id="KAA6353459.1"/>
    </source>
</evidence>
<protein>
    <submittedName>
        <fullName evidence="1">Uncharacterized protein</fullName>
    </submittedName>
</protein>